<organism evidence="1 2">
    <name type="scientific">Dermacentor silvarum</name>
    <name type="common">Tick</name>
    <dbReference type="NCBI Taxonomy" id="543639"/>
    <lineage>
        <taxon>Eukaryota</taxon>
        <taxon>Metazoa</taxon>
        <taxon>Ecdysozoa</taxon>
        <taxon>Arthropoda</taxon>
        <taxon>Chelicerata</taxon>
        <taxon>Arachnida</taxon>
        <taxon>Acari</taxon>
        <taxon>Parasitiformes</taxon>
        <taxon>Ixodida</taxon>
        <taxon>Ixodoidea</taxon>
        <taxon>Ixodidae</taxon>
        <taxon>Rhipicephalinae</taxon>
        <taxon>Dermacentor</taxon>
    </lineage>
</organism>
<protein>
    <submittedName>
        <fullName evidence="1">Uncharacterized protein</fullName>
    </submittedName>
</protein>
<comment type="caution">
    <text evidence="1">The sequence shown here is derived from an EMBL/GenBank/DDBJ whole genome shotgun (WGS) entry which is preliminary data.</text>
</comment>
<accession>A0ACB8DC95</accession>
<gene>
    <name evidence="1" type="ORF">HPB49_010128</name>
</gene>
<evidence type="ECO:0000313" key="1">
    <source>
        <dbReference type="EMBL" id="KAH7965727.1"/>
    </source>
</evidence>
<reference evidence="1" key="1">
    <citation type="submission" date="2020-05" db="EMBL/GenBank/DDBJ databases">
        <title>Large-scale comparative analyses of tick genomes elucidate their genetic diversity and vector capacities.</title>
        <authorList>
            <person name="Jia N."/>
            <person name="Wang J."/>
            <person name="Shi W."/>
            <person name="Du L."/>
            <person name="Sun Y."/>
            <person name="Zhan W."/>
            <person name="Jiang J."/>
            <person name="Wang Q."/>
            <person name="Zhang B."/>
            <person name="Ji P."/>
            <person name="Sakyi L.B."/>
            <person name="Cui X."/>
            <person name="Yuan T."/>
            <person name="Jiang B."/>
            <person name="Yang W."/>
            <person name="Lam T.T.-Y."/>
            <person name="Chang Q."/>
            <person name="Ding S."/>
            <person name="Wang X."/>
            <person name="Zhu J."/>
            <person name="Ruan X."/>
            <person name="Zhao L."/>
            <person name="Wei J."/>
            <person name="Que T."/>
            <person name="Du C."/>
            <person name="Cheng J."/>
            <person name="Dai P."/>
            <person name="Han X."/>
            <person name="Huang E."/>
            <person name="Gao Y."/>
            <person name="Liu J."/>
            <person name="Shao H."/>
            <person name="Ye R."/>
            <person name="Li L."/>
            <person name="Wei W."/>
            <person name="Wang X."/>
            <person name="Wang C."/>
            <person name="Yang T."/>
            <person name="Huo Q."/>
            <person name="Li W."/>
            <person name="Guo W."/>
            <person name="Chen H."/>
            <person name="Zhou L."/>
            <person name="Ni X."/>
            <person name="Tian J."/>
            <person name="Zhou Y."/>
            <person name="Sheng Y."/>
            <person name="Liu T."/>
            <person name="Pan Y."/>
            <person name="Xia L."/>
            <person name="Li J."/>
            <person name="Zhao F."/>
            <person name="Cao W."/>
        </authorList>
    </citation>
    <scope>NUCLEOTIDE SEQUENCE</scope>
    <source>
        <strain evidence="1">Dsil-2018</strain>
    </source>
</reference>
<name>A0ACB8DC95_DERSI</name>
<proteinExistence type="predicted"/>
<keyword evidence="2" id="KW-1185">Reference proteome</keyword>
<dbReference type="EMBL" id="CM023471">
    <property type="protein sequence ID" value="KAH7965727.1"/>
    <property type="molecule type" value="Genomic_DNA"/>
</dbReference>
<evidence type="ECO:0000313" key="2">
    <source>
        <dbReference type="Proteomes" id="UP000821865"/>
    </source>
</evidence>
<dbReference type="Proteomes" id="UP000821865">
    <property type="component" value="Chromosome 2"/>
</dbReference>
<sequence>MEMSGSFFSNSDPMDSDNDYTVVEGTRLKRKYRRTTKDVKSVTNSQDLIWFIETSHKRKLTAREACSIESTCRHNGDYNVHLLSTGNISSSDCPYHRLLSRLPNFHSARLNVSVALAETPLRATEAALNQSVYKVVHLSDCLRYVVLWKRGGVYLDSDVIVVKSLKGIRNAVFYQRRKPKEVGNSILFFDKRHPVLGEIIDKCARVYNPNFRMTCGPALMSLLPSDTVLSRQVKFFNESAFFAVPWKKWRDLFHPGKAPAVLRATNASYGVHFWNYLSKKRQWCPDLVALWTFSRAPTAPRCTNEPPWRGTFEYIVSRNESVLGMYRRIPPQ</sequence>